<sequence length="50" mass="5786">EAPGSADSKKRISVWEAPGSADSKKSERNNKDEEKTKRYRFSRRLANYLK</sequence>
<evidence type="ECO:0000313" key="2">
    <source>
        <dbReference type="EMBL" id="CAF1469310.1"/>
    </source>
</evidence>
<proteinExistence type="predicted"/>
<reference evidence="2" key="1">
    <citation type="submission" date="2021-02" db="EMBL/GenBank/DDBJ databases">
        <authorList>
            <person name="Nowell W R."/>
        </authorList>
    </citation>
    <scope>NUCLEOTIDE SEQUENCE</scope>
</reference>
<name>A0A815QWK4_9BILA</name>
<protein>
    <submittedName>
        <fullName evidence="2">Uncharacterized protein</fullName>
    </submittedName>
</protein>
<evidence type="ECO:0000256" key="1">
    <source>
        <dbReference type="SAM" id="MobiDB-lite"/>
    </source>
</evidence>
<dbReference type="AlphaFoldDB" id="A0A815QWK4"/>
<gene>
    <name evidence="2" type="ORF">PYM288_LOCUS37276</name>
</gene>
<feature type="region of interest" description="Disordered" evidence="1">
    <location>
        <begin position="1"/>
        <end position="50"/>
    </location>
</feature>
<evidence type="ECO:0000313" key="3">
    <source>
        <dbReference type="Proteomes" id="UP000663854"/>
    </source>
</evidence>
<comment type="caution">
    <text evidence="2">The sequence shown here is derived from an EMBL/GenBank/DDBJ whole genome shotgun (WGS) entry which is preliminary data.</text>
</comment>
<organism evidence="2 3">
    <name type="scientific">Rotaria sordida</name>
    <dbReference type="NCBI Taxonomy" id="392033"/>
    <lineage>
        <taxon>Eukaryota</taxon>
        <taxon>Metazoa</taxon>
        <taxon>Spiralia</taxon>
        <taxon>Gnathifera</taxon>
        <taxon>Rotifera</taxon>
        <taxon>Eurotatoria</taxon>
        <taxon>Bdelloidea</taxon>
        <taxon>Philodinida</taxon>
        <taxon>Philodinidae</taxon>
        <taxon>Rotaria</taxon>
    </lineage>
</organism>
<dbReference type="Proteomes" id="UP000663854">
    <property type="component" value="Unassembled WGS sequence"/>
</dbReference>
<accession>A0A815QWK4</accession>
<dbReference type="EMBL" id="CAJNOH010007947">
    <property type="protein sequence ID" value="CAF1469310.1"/>
    <property type="molecule type" value="Genomic_DNA"/>
</dbReference>
<feature type="non-terminal residue" evidence="2">
    <location>
        <position position="1"/>
    </location>
</feature>
<feature type="compositionally biased region" description="Basic and acidic residues" evidence="1">
    <location>
        <begin position="22"/>
        <end position="36"/>
    </location>
</feature>